<accession>A0A1I4TI44</accession>
<protein>
    <submittedName>
        <fullName evidence="2">Uncharacterized protein</fullName>
    </submittedName>
</protein>
<gene>
    <name evidence="2" type="ORF">SAMN05192568_105411</name>
</gene>
<name>A0A1I4TI44_9HYPH</name>
<keyword evidence="3" id="KW-1185">Reference proteome</keyword>
<organism evidence="2 3">
    <name type="scientific">Methylobacterium pseudosasicola</name>
    <dbReference type="NCBI Taxonomy" id="582667"/>
    <lineage>
        <taxon>Bacteria</taxon>
        <taxon>Pseudomonadati</taxon>
        <taxon>Pseudomonadota</taxon>
        <taxon>Alphaproteobacteria</taxon>
        <taxon>Hyphomicrobiales</taxon>
        <taxon>Methylobacteriaceae</taxon>
        <taxon>Methylobacterium</taxon>
    </lineage>
</organism>
<dbReference type="STRING" id="582667.SAMN05192568_105411"/>
<evidence type="ECO:0000313" key="2">
    <source>
        <dbReference type="EMBL" id="SFM76394.1"/>
    </source>
</evidence>
<feature type="region of interest" description="Disordered" evidence="1">
    <location>
        <begin position="225"/>
        <end position="255"/>
    </location>
</feature>
<dbReference type="OrthoDB" id="7995715at2"/>
<dbReference type="EMBL" id="FOTK01000054">
    <property type="protein sequence ID" value="SFM76394.1"/>
    <property type="molecule type" value="Genomic_DNA"/>
</dbReference>
<evidence type="ECO:0000256" key="1">
    <source>
        <dbReference type="SAM" id="MobiDB-lite"/>
    </source>
</evidence>
<proteinExistence type="predicted"/>
<dbReference type="RefSeq" id="WP_092046272.1">
    <property type="nucleotide sequence ID" value="NZ_FOTK01000054.1"/>
</dbReference>
<sequence>MSLARTALRLQVIEALNSHPVIDGQCQGRIYDSRIGNFDDKEPVPVITVSTEDLSGEGWNPQNGGAPFKDSCNLVLDIGMAQFVEDADGGDFYFQPGTDSELEAALDLIEQCAEWILTTGMPHPRARQKTHAGRLLMSAVTRRVSKRDSQRFSPDDGGERLAIHMLTFRVELKGEDVETYAVPPGPFGALPDPLRTVAQSLTEGSASYLTCLKIAQDLARAITPATTPPSQPVVVPDSAPGTLPTELSIDFPQVP</sequence>
<dbReference type="Proteomes" id="UP000199048">
    <property type="component" value="Unassembled WGS sequence"/>
</dbReference>
<dbReference type="AlphaFoldDB" id="A0A1I4TI44"/>
<evidence type="ECO:0000313" key="3">
    <source>
        <dbReference type="Proteomes" id="UP000199048"/>
    </source>
</evidence>
<reference evidence="3" key="1">
    <citation type="submission" date="2016-10" db="EMBL/GenBank/DDBJ databases">
        <authorList>
            <person name="Varghese N."/>
            <person name="Submissions S."/>
        </authorList>
    </citation>
    <scope>NUCLEOTIDE SEQUENCE [LARGE SCALE GENOMIC DNA]</scope>
    <source>
        <strain evidence="3">BL36</strain>
    </source>
</reference>